<dbReference type="EMBL" id="BONF01000043">
    <property type="protein sequence ID" value="GIF85034.1"/>
    <property type="molecule type" value="Genomic_DNA"/>
</dbReference>
<comment type="caution">
    <text evidence="5">The sequence shown here is derived from an EMBL/GenBank/DDBJ whole genome shotgun (WGS) entry which is preliminary data.</text>
</comment>
<dbReference type="GO" id="GO:0003700">
    <property type="term" value="F:DNA-binding transcription factor activity"/>
    <property type="evidence" value="ECO:0007669"/>
    <property type="project" value="InterPro"/>
</dbReference>
<dbReference type="Pfam" id="PF12802">
    <property type="entry name" value="MarR_2"/>
    <property type="match status" value="1"/>
</dbReference>
<dbReference type="InterPro" id="IPR052362">
    <property type="entry name" value="HTH-GbsR_regulator"/>
</dbReference>
<dbReference type="InterPro" id="IPR036388">
    <property type="entry name" value="WH-like_DNA-bd_sf"/>
</dbReference>
<name>A0A8J3JM59_9ACTN</name>
<dbReference type="InterPro" id="IPR011991">
    <property type="entry name" value="ArsR-like_HTH"/>
</dbReference>
<keyword evidence="3" id="KW-0804">Transcription</keyword>
<evidence type="ECO:0000313" key="5">
    <source>
        <dbReference type="EMBL" id="GIF85034.1"/>
    </source>
</evidence>
<evidence type="ECO:0000259" key="4">
    <source>
        <dbReference type="Pfam" id="PF12802"/>
    </source>
</evidence>
<keyword evidence="2" id="KW-0238">DNA-binding</keyword>
<evidence type="ECO:0000256" key="1">
    <source>
        <dbReference type="ARBA" id="ARBA00023015"/>
    </source>
</evidence>
<dbReference type="InterPro" id="IPR000835">
    <property type="entry name" value="HTH_MarR-typ"/>
</dbReference>
<evidence type="ECO:0000256" key="3">
    <source>
        <dbReference type="ARBA" id="ARBA00023163"/>
    </source>
</evidence>
<dbReference type="SUPFAM" id="SSF46785">
    <property type="entry name" value="Winged helix' DNA-binding domain"/>
    <property type="match status" value="1"/>
</dbReference>
<dbReference type="Proteomes" id="UP000601223">
    <property type="component" value="Unassembled WGS sequence"/>
</dbReference>
<dbReference type="GO" id="GO:0003677">
    <property type="term" value="F:DNA binding"/>
    <property type="evidence" value="ECO:0007669"/>
    <property type="project" value="UniProtKB-KW"/>
</dbReference>
<keyword evidence="1" id="KW-0805">Transcription regulation</keyword>
<reference evidence="5 6" key="1">
    <citation type="submission" date="2021-01" db="EMBL/GenBank/DDBJ databases">
        <title>Whole genome shotgun sequence of Catellatospora bangladeshensis NBRC 107357.</title>
        <authorList>
            <person name="Komaki H."/>
            <person name="Tamura T."/>
        </authorList>
    </citation>
    <scope>NUCLEOTIDE SEQUENCE [LARGE SCALE GENOMIC DNA]</scope>
    <source>
        <strain evidence="5 6">NBRC 107357</strain>
    </source>
</reference>
<organism evidence="5 6">
    <name type="scientific">Catellatospora bangladeshensis</name>
    <dbReference type="NCBI Taxonomy" id="310355"/>
    <lineage>
        <taxon>Bacteria</taxon>
        <taxon>Bacillati</taxon>
        <taxon>Actinomycetota</taxon>
        <taxon>Actinomycetes</taxon>
        <taxon>Micromonosporales</taxon>
        <taxon>Micromonosporaceae</taxon>
        <taxon>Catellatospora</taxon>
    </lineage>
</organism>
<protein>
    <submittedName>
        <fullName evidence="5">Transcriptional regulator</fullName>
    </submittedName>
</protein>
<dbReference type="Gene3D" id="1.10.10.10">
    <property type="entry name" value="Winged helix-like DNA-binding domain superfamily/Winged helix DNA-binding domain"/>
    <property type="match status" value="1"/>
</dbReference>
<dbReference type="PANTHER" id="PTHR38465">
    <property type="entry name" value="HTH-TYPE TRANSCRIPTIONAL REGULATOR MJ1563-RELATED"/>
    <property type="match status" value="1"/>
</dbReference>
<dbReference type="InterPro" id="IPR036390">
    <property type="entry name" value="WH_DNA-bd_sf"/>
</dbReference>
<feature type="domain" description="HTH marR-type" evidence="4">
    <location>
        <begin position="33"/>
        <end position="92"/>
    </location>
</feature>
<sequence>MLMSDEVDAVAPRDEDAVRRSVEHMAMMLADMGFPRMPSRVLMTMMSAEETSLTAGDLADRLSVSPAAISGAVRYLMQMGFVVREPAPGSRRDHYRLPDEPWYGVTTAKRGFYGQFSDEAEGVIDAAGGEDTVAGRRLADMRDFFLFVQDQVGSALARWQEQRQQGRSARR</sequence>
<keyword evidence="6" id="KW-1185">Reference proteome</keyword>
<dbReference type="PANTHER" id="PTHR38465:SF2">
    <property type="entry name" value="HTH-TYPE TRANSCRIPTIONAL REGULATOR MMPR5"/>
    <property type="match status" value="1"/>
</dbReference>
<evidence type="ECO:0000256" key="2">
    <source>
        <dbReference type="ARBA" id="ARBA00023125"/>
    </source>
</evidence>
<proteinExistence type="predicted"/>
<dbReference type="Gene3D" id="1.10.287.160">
    <property type="entry name" value="HR1 repeat"/>
    <property type="match status" value="1"/>
</dbReference>
<dbReference type="CDD" id="cd00090">
    <property type="entry name" value="HTH_ARSR"/>
    <property type="match status" value="1"/>
</dbReference>
<accession>A0A8J3JM59</accession>
<evidence type="ECO:0000313" key="6">
    <source>
        <dbReference type="Proteomes" id="UP000601223"/>
    </source>
</evidence>
<dbReference type="AlphaFoldDB" id="A0A8J3JM59"/>
<gene>
    <name evidence="5" type="ORF">Cba03nite_63830</name>
</gene>